<gene>
    <name evidence="1" type="ORF">EBN88_07335</name>
</gene>
<dbReference type="Proteomes" id="UP000278673">
    <property type="component" value="Unassembled WGS sequence"/>
</dbReference>
<protein>
    <submittedName>
        <fullName evidence="1">Uncharacterized protein</fullName>
    </submittedName>
</protein>
<proteinExistence type="predicted"/>
<dbReference type="RefSeq" id="WP_122182998.1">
    <property type="nucleotide sequence ID" value="NZ_RFFJ01000024.1"/>
</dbReference>
<keyword evidence="2" id="KW-1185">Reference proteome</keyword>
<dbReference type="EMBL" id="RFFJ01000024">
    <property type="protein sequence ID" value="RMI43430.1"/>
    <property type="molecule type" value="Genomic_DNA"/>
</dbReference>
<organism evidence="1 2">
    <name type="scientific">Streptomyces triticirhizae</name>
    <dbReference type="NCBI Taxonomy" id="2483353"/>
    <lineage>
        <taxon>Bacteria</taxon>
        <taxon>Bacillati</taxon>
        <taxon>Actinomycetota</taxon>
        <taxon>Actinomycetes</taxon>
        <taxon>Kitasatosporales</taxon>
        <taxon>Streptomycetaceae</taxon>
        <taxon>Streptomyces</taxon>
    </lineage>
</organism>
<name>A0A3M2M2U5_9ACTN</name>
<reference evidence="1 2" key="1">
    <citation type="submission" date="2018-10" db="EMBL/GenBank/DDBJ databases">
        <title>Isolation, diversity and antifungal activity of actinobacteria from wheat.</title>
        <authorList>
            <person name="Han C."/>
        </authorList>
    </citation>
    <scope>NUCLEOTIDE SEQUENCE [LARGE SCALE GENOMIC DNA]</scope>
    <source>
        <strain evidence="1 2">NEAU-YY642</strain>
    </source>
</reference>
<evidence type="ECO:0000313" key="1">
    <source>
        <dbReference type="EMBL" id="RMI43430.1"/>
    </source>
</evidence>
<accession>A0A3M2M2U5</accession>
<sequence>MRQLSDIEVEALLLGAALPRRTERPSRVAPEDVARSRRRIEAAIGDALWQEALERDEYAQQALDSSSTRRSLGPRPPAVLQDQAGRDLAEFSRIIIRTSHAATDIAGLVHQIDPDGAMVFACLLHLSGRHEGARFWWQFSAGAGKSTAALCLYLLHLQQGDMRDARHWAEQALDLDAQERRPAHHANSPRRLAPRRTFYVWDEPTLYQRGVITIESMLLRTVASLHRGEAAEGRRMSPRLVAAIDGLDSEHHPLFGEIPRPDISLARQMESVP</sequence>
<dbReference type="AlphaFoldDB" id="A0A3M2M2U5"/>
<evidence type="ECO:0000313" key="2">
    <source>
        <dbReference type="Proteomes" id="UP000278673"/>
    </source>
</evidence>
<comment type="caution">
    <text evidence="1">The sequence shown here is derived from an EMBL/GenBank/DDBJ whole genome shotgun (WGS) entry which is preliminary data.</text>
</comment>